<dbReference type="OrthoDB" id="1600023at2759"/>
<evidence type="ECO:0000313" key="3">
    <source>
        <dbReference type="Proteomes" id="UP000257109"/>
    </source>
</evidence>
<comment type="caution">
    <text evidence="2">The sequence shown here is derived from an EMBL/GenBank/DDBJ whole genome shotgun (WGS) entry which is preliminary data.</text>
</comment>
<reference evidence="2" key="1">
    <citation type="submission" date="2018-05" db="EMBL/GenBank/DDBJ databases">
        <title>Draft genome of Mucuna pruriens seed.</title>
        <authorList>
            <person name="Nnadi N.E."/>
            <person name="Vos R."/>
            <person name="Hasami M.H."/>
            <person name="Devisetty U.K."/>
            <person name="Aguiy J.C."/>
        </authorList>
    </citation>
    <scope>NUCLEOTIDE SEQUENCE [LARGE SCALE GENOMIC DNA]</scope>
    <source>
        <strain evidence="2">JCA_2017</strain>
    </source>
</reference>
<protein>
    <recommendedName>
        <fullName evidence="1">Tf2-1-like SH3-like domain-containing protein</fullName>
    </recommendedName>
</protein>
<sequence length="79" mass="8951">MDGTLRSLYYVDKRSTLEFSEGDHISLRVTPTTKVGRAIKSGQLIPKFIGSYQILHRVGHVAYKMALPPLYTMSFMFPS</sequence>
<dbReference type="Proteomes" id="UP000257109">
    <property type="component" value="Unassembled WGS sequence"/>
</dbReference>
<evidence type="ECO:0000313" key="2">
    <source>
        <dbReference type="EMBL" id="RDX97320.1"/>
    </source>
</evidence>
<dbReference type="InterPro" id="IPR056924">
    <property type="entry name" value="SH3_Tf2-1"/>
</dbReference>
<feature type="domain" description="Tf2-1-like SH3-like" evidence="1">
    <location>
        <begin position="22"/>
        <end position="71"/>
    </location>
</feature>
<dbReference type="Pfam" id="PF24626">
    <property type="entry name" value="SH3_Tf2-1"/>
    <property type="match status" value="1"/>
</dbReference>
<name>A0A371H3D2_MUCPR</name>
<gene>
    <name evidence="2" type="ORF">CR513_19913</name>
</gene>
<accession>A0A371H3D2</accession>
<evidence type="ECO:0000259" key="1">
    <source>
        <dbReference type="Pfam" id="PF24626"/>
    </source>
</evidence>
<keyword evidence="3" id="KW-1185">Reference proteome</keyword>
<organism evidence="2 3">
    <name type="scientific">Mucuna pruriens</name>
    <name type="common">Velvet bean</name>
    <name type="synonym">Dolichos pruriens</name>
    <dbReference type="NCBI Taxonomy" id="157652"/>
    <lineage>
        <taxon>Eukaryota</taxon>
        <taxon>Viridiplantae</taxon>
        <taxon>Streptophyta</taxon>
        <taxon>Embryophyta</taxon>
        <taxon>Tracheophyta</taxon>
        <taxon>Spermatophyta</taxon>
        <taxon>Magnoliopsida</taxon>
        <taxon>eudicotyledons</taxon>
        <taxon>Gunneridae</taxon>
        <taxon>Pentapetalae</taxon>
        <taxon>rosids</taxon>
        <taxon>fabids</taxon>
        <taxon>Fabales</taxon>
        <taxon>Fabaceae</taxon>
        <taxon>Papilionoideae</taxon>
        <taxon>50 kb inversion clade</taxon>
        <taxon>NPAAA clade</taxon>
        <taxon>indigoferoid/millettioid clade</taxon>
        <taxon>Phaseoleae</taxon>
        <taxon>Mucuna</taxon>
    </lineage>
</organism>
<dbReference type="EMBL" id="QJKJ01003683">
    <property type="protein sequence ID" value="RDX97320.1"/>
    <property type="molecule type" value="Genomic_DNA"/>
</dbReference>
<dbReference type="AlphaFoldDB" id="A0A371H3D2"/>
<proteinExistence type="predicted"/>
<feature type="non-terminal residue" evidence="2">
    <location>
        <position position="1"/>
    </location>
</feature>